<reference evidence="1 2" key="1">
    <citation type="submission" date="2018-03" db="EMBL/GenBank/DDBJ databases">
        <title>Whole genome sequencing of Histamine producing bacteria.</title>
        <authorList>
            <person name="Butler K."/>
        </authorList>
    </citation>
    <scope>NUCLEOTIDE SEQUENCE [LARGE SCALE GENOMIC DNA]</scope>
    <source>
        <strain evidence="1 2">DSM 16190</strain>
    </source>
</reference>
<accession>A0A2T3MWU3</accession>
<evidence type="ECO:0000313" key="1">
    <source>
        <dbReference type="EMBL" id="PSW04439.1"/>
    </source>
</evidence>
<gene>
    <name evidence="1" type="ORF">C9I89_14045</name>
</gene>
<dbReference type="Proteomes" id="UP000240904">
    <property type="component" value="Unassembled WGS sequence"/>
</dbReference>
<dbReference type="AlphaFoldDB" id="A0A2T3MWU3"/>
<dbReference type="RefSeq" id="WP_107283968.1">
    <property type="nucleotide sequence ID" value="NZ_PYMC01000009.1"/>
</dbReference>
<evidence type="ECO:0000313" key="2">
    <source>
        <dbReference type="Proteomes" id="UP000240904"/>
    </source>
</evidence>
<dbReference type="EMBL" id="PYMC01000009">
    <property type="protein sequence ID" value="PSW04439.1"/>
    <property type="molecule type" value="Genomic_DNA"/>
</dbReference>
<protein>
    <submittedName>
        <fullName evidence="1">Uncharacterized protein</fullName>
    </submittedName>
</protein>
<proteinExistence type="predicted"/>
<sequence length="181" mass="20597">MLTYFYLDIEGIDSLYSQIADIGIAGLTADSELPTLKATSHLTTEQKLATVLKVLRLKRKLFASLDDALEQAKQAEGVPEPLYFEFVENCLIPGRKEFESADEFFTYIHYKQFIGFTFERHPDVAMTGNLYKFEHANREETRGIISPHLQLIMSSGEVKMKGFGVLHSMPCYVKPFYLNGI</sequence>
<organism evidence="1 2">
    <name type="scientific">Photobacterium lipolyticum</name>
    <dbReference type="NCBI Taxonomy" id="266810"/>
    <lineage>
        <taxon>Bacteria</taxon>
        <taxon>Pseudomonadati</taxon>
        <taxon>Pseudomonadota</taxon>
        <taxon>Gammaproteobacteria</taxon>
        <taxon>Vibrionales</taxon>
        <taxon>Vibrionaceae</taxon>
        <taxon>Photobacterium</taxon>
    </lineage>
</organism>
<keyword evidence="2" id="KW-1185">Reference proteome</keyword>
<name>A0A2T3MWU3_9GAMM</name>
<comment type="caution">
    <text evidence="1">The sequence shown here is derived from an EMBL/GenBank/DDBJ whole genome shotgun (WGS) entry which is preliminary data.</text>
</comment>